<dbReference type="Pfam" id="PF01467">
    <property type="entry name" value="CTP_transf_like"/>
    <property type="match status" value="1"/>
</dbReference>
<evidence type="ECO:0000256" key="1">
    <source>
        <dbReference type="ARBA" id="ARBA00012519"/>
    </source>
</evidence>
<dbReference type="GO" id="GO:0005975">
    <property type="term" value="P:carbohydrate metabolic process"/>
    <property type="evidence" value="ECO:0007669"/>
    <property type="project" value="InterPro"/>
</dbReference>
<dbReference type="GO" id="GO:0005524">
    <property type="term" value="F:ATP binding"/>
    <property type="evidence" value="ECO:0007669"/>
    <property type="project" value="UniProtKB-KW"/>
</dbReference>
<evidence type="ECO:0000259" key="8">
    <source>
        <dbReference type="Pfam" id="PF01467"/>
    </source>
</evidence>
<keyword evidence="5" id="KW-0067">ATP-binding</keyword>
<dbReference type="GO" id="GO:0016779">
    <property type="term" value="F:nucleotidyltransferase activity"/>
    <property type="evidence" value="ECO:0007669"/>
    <property type="project" value="UniProtKB-KW"/>
</dbReference>
<comment type="catalytic activity">
    <reaction evidence="7">
        <text>D-glycero-beta-D-manno-heptose 1-phosphate + ATP + H(+) = ADP-D-glycero-beta-D-manno-heptose + diphosphate</text>
        <dbReference type="Rhea" id="RHEA:27465"/>
        <dbReference type="ChEBI" id="CHEBI:15378"/>
        <dbReference type="ChEBI" id="CHEBI:30616"/>
        <dbReference type="ChEBI" id="CHEBI:33019"/>
        <dbReference type="ChEBI" id="CHEBI:59967"/>
        <dbReference type="ChEBI" id="CHEBI:61593"/>
        <dbReference type="EC" id="2.7.7.70"/>
    </reaction>
</comment>
<evidence type="ECO:0000256" key="6">
    <source>
        <dbReference type="ARBA" id="ARBA00023277"/>
    </source>
</evidence>
<dbReference type="EC" id="2.7.7.70" evidence="1"/>
<evidence type="ECO:0000256" key="2">
    <source>
        <dbReference type="ARBA" id="ARBA00022679"/>
    </source>
</evidence>
<dbReference type="NCBIfam" id="TIGR02199">
    <property type="entry name" value="rfaE_dom_II"/>
    <property type="match status" value="1"/>
</dbReference>
<dbReference type="NCBIfam" id="TIGR00125">
    <property type="entry name" value="cyt_tran_rel"/>
    <property type="match status" value="1"/>
</dbReference>
<dbReference type="PANTHER" id="PTHR43793">
    <property type="entry name" value="FAD SYNTHASE"/>
    <property type="match status" value="1"/>
</dbReference>
<reference evidence="9" key="1">
    <citation type="journal article" date="2011" name="Environ. Microbiol.">
        <title>Genomic insights into the metabolic potential of the polycyclic aromatic hydrocarbon degrading sulfate-reducing Deltaproteobacterium N47.</title>
        <authorList>
            <person name="Bergmann F."/>
            <person name="Selesi D."/>
            <person name="Weinmaier T."/>
            <person name="Tischler P."/>
            <person name="Rattei T."/>
            <person name="Meckenstock R.U."/>
        </authorList>
    </citation>
    <scope>NUCLEOTIDE SEQUENCE</scope>
</reference>
<dbReference type="SUPFAM" id="SSF52374">
    <property type="entry name" value="Nucleotidylyl transferase"/>
    <property type="match status" value="1"/>
</dbReference>
<name>E1YKV3_9BACT</name>
<evidence type="ECO:0000256" key="4">
    <source>
        <dbReference type="ARBA" id="ARBA00022741"/>
    </source>
</evidence>
<dbReference type="InterPro" id="IPR011914">
    <property type="entry name" value="RfaE_dom_II"/>
</dbReference>
<feature type="domain" description="Cytidyltransferase-like" evidence="8">
    <location>
        <begin position="26"/>
        <end position="151"/>
    </location>
</feature>
<evidence type="ECO:0000256" key="7">
    <source>
        <dbReference type="ARBA" id="ARBA00047428"/>
    </source>
</evidence>
<dbReference type="InterPro" id="IPR050385">
    <property type="entry name" value="Archaeal_FAD_synthase"/>
</dbReference>
<dbReference type="PANTHER" id="PTHR43793:SF2">
    <property type="entry name" value="BIFUNCTIONAL PROTEIN HLDE"/>
    <property type="match status" value="1"/>
</dbReference>
<protein>
    <recommendedName>
        <fullName evidence="1">D-glycero-beta-D-manno-heptose 1-phosphate adenylyltransferase</fullName>
        <ecNumber evidence="1">2.7.7.70</ecNumber>
    </recommendedName>
</protein>
<keyword evidence="4" id="KW-0547">Nucleotide-binding</keyword>
<proteinExistence type="predicted"/>
<evidence type="ECO:0000313" key="9">
    <source>
        <dbReference type="EMBL" id="CBX30736.1"/>
    </source>
</evidence>
<sequence length="162" mass="17899">MEKILTKQELVREIIRLKKDGKQIVFTNGCFDILHAGHVRYLAAAKKEGDILVLGLNSDKSVKMIKGDKRPIVSQIQRAEVLAGLSCVDYIAFFDELDPLNLIKDISPDILVKGDDWAEEDIIGADHVRANGGRVVRISIVSGISTSLIIKRILEAYGKNSS</sequence>
<keyword evidence="2" id="KW-0808">Transferase</keyword>
<dbReference type="AlphaFoldDB" id="E1YKV3"/>
<dbReference type="InterPro" id="IPR014729">
    <property type="entry name" value="Rossmann-like_a/b/a_fold"/>
</dbReference>
<dbReference type="InterPro" id="IPR004821">
    <property type="entry name" value="Cyt_trans-like"/>
</dbReference>
<accession>E1YKV3</accession>
<keyword evidence="3" id="KW-0548">Nucleotidyltransferase</keyword>
<evidence type="ECO:0000256" key="5">
    <source>
        <dbReference type="ARBA" id="ARBA00022840"/>
    </source>
</evidence>
<keyword evidence="6" id="KW-0119">Carbohydrate metabolism</keyword>
<gene>
    <name evidence="9" type="ORF">N47_E42480</name>
</gene>
<dbReference type="GO" id="GO:0016773">
    <property type="term" value="F:phosphotransferase activity, alcohol group as acceptor"/>
    <property type="evidence" value="ECO:0007669"/>
    <property type="project" value="InterPro"/>
</dbReference>
<dbReference type="EMBL" id="FR695877">
    <property type="protein sequence ID" value="CBX30736.1"/>
    <property type="molecule type" value="Genomic_DNA"/>
</dbReference>
<evidence type="ECO:0000256" key="3">
    <source>
        <dbReference type="ARBA" id="ARBA00022695"/>
    </source>
</evidence>
<dbReference type="Gene3D" id="3.40.50.620">
    <property type="entry name" value="HUPs"/>
    <property type="match status" value="1"/>
</dbReference>
<organism evidence="9">
    <name type="scientific">uncultured Desulfobacterium sp</name>
    <dbReference type="NCBI Taxonomy" id="201089"/>
    <lineage>
        <taxon>Bacteria</taxon>
        <taxon>Pseudomonadati</taxon>
        <taxon>Thermodesulfobacteriota</taxon>
        <taxon>Desulfobacteria</taxon>
        <taxon>Desulfobacterales</taxon>
        <taxon>Desulfobacteriaceae</taxon>
        <taxon>Desulfobacterium</taxon>
        <taxon>environmental samples</taxon>
    </lineage>
</organism>